<dbReference type="InterPro" id="IPR057670">
    <property type="entry name" value="SH3_retrovirus"/>
</dbReference>
<dbReference type="SUPFAM" id="SSF53098">
    <property type="entry name" value="Ribonuclease H-like"/>
    <property type="match status" value="1"/>
</dbReference>
<evidence type="ECO:0000259" key="2">
    <source>
        <dbReference type="PROSITE" id="PS50994"/>
    </source>
</evidence>
<evidence type="ECO:0000256" key="1">
    <source>
        <dbReference type="SAM" id="MobiDB-lite"/>
    </source>
</evidence>
<keyword evidence="4" id="KW-1185">Reference proteome</keyword>
<feature type="domain" description="Integrase catalytic" evidence="2">
    <location>
        <begin position="1"/>
        <end position="122"/>
    </location>
</feature>
<dbReference type="GO" id="GO:0003676">
    <property type="term" value="F:nucleic acid binding"/>
    <property type="evidence" value="ECO:0007669"/>
    <property type="project" value="InterPro"/>
</dbReference>
<dbReference type="InterPro" id="IPR039537">
    <property type="entry name" value="Retrotran_Ty1/copia-like"/>
</dbReference>
<dbReference type="InterPro" id="IPR001584">
    <property type="entry name" value="Integrase_cat-core"/>
</dbReference>
<comment type="caution">
    <text evidence="3">The sequence shown here is derived from an EMBL/GenBank/DDBJ whole genome shotgun (WGS) entry which is preliminary data.</text>
</comment>
<dbReference type="AlphaFoldDB" id="A0AAV3RYU7"/>
<evidence type="ECO:0000313" key="4">
    <source>
        <dbReference type="Proteomes" id="UP001454036"/>
    </source>
</evidence>
<feature type="region of interest" description="Disordered" evidence="1">
    <location>
        <begin position="184"/>
        <end position="229"/>
    </location>
</feature>
<protein>
    <recommendedName>
        <fullName evidence="2">Integrase catalytic domain-containing protein</fullName>
    </recommendedName>
</protein>
<dbReference type="EMBL" id="BAABME010012813">
    <property type="protein sequence ID" value="GAA0185547.1"/>
    <property type="molecule type" value="Genomic_DNA"/>
</dbReference>
<proteinExistence type="predicted"/>
<dbReference type="PROSITE" id="PS50994">
    <property type="entry name" value="INTEGRASE"/>
    <property type="match status" value="1"/>
</dbReference>
<dbReference type="Proteomes" id="UP001454036">
    <property type="component" value="Unassembled WGS sequence"/>
</dbReference>
<dbReference type="PANTHER" id="PTHR42648:SF31">
    <property type="entry name" value="RNA-DIRECTED DNA POLYMERASE"/>
    <property type="match status" value="1"/>
</dbReference>
<accession>A0AAV3RYU7</accession>
<dbReference type="Pfam" id="PF25597">
    <property type="entry name" value="SH3_retrovirus"/>
    <property type="match status" value="1"/>
</dbReference>
<organism evidence="3 4">
    <name type="scientific">Lithospermum erythrorhizon</name>
    <name type="common">Purple gromwell</name>
    <name type="synonym">Lithospermum officinale var. erythrorhizon</name>
    <dbReference type="NCBI Taxonomy" id="34254"/>
    <lineage>
        <taxon>Eukaryota</taxon>
        <taxon>Viridiplantae</taxon>
        <taxon>Streptophyta</taxon>
        <taxon>Embryophyta</taxon>
        <taxon>Tracheophyta</taxon>
        <taxon>Spermatophyta</taxon>
        <taxon>Magnoliopsida</taxon>
        <taxon>eudicotyledons</taxon>
        <taxon>Gunneridae</taxon>
        <taxon>Pentapetalae</taxon>
        <taxon>asterids</taxon>
        <taxon>lamiids</taxon>
        <taxon>Boraginales</taxon>
        <taxon>Boraginaceae</taxon>
        <taxon>Boraginoideae</taxon>
        <taxon>Lithospermeae</taxon>
        <taxon>Lithospermum</taxon>
    </lineage>
</organism>
<dbReference type="InterPro" id="IPR012337">
    <property type="entry name" value="RNaseH-like_sf"/>
</dbReference>
<dbReference type="Gene3D" id="3.30.420.10">
    <property type="entry name" value="Ribonuclease H-like superfamily/Ribonuclease H"/>
    <property type="match status" value="1"/>
</dbReference>
<name>A0AAV3RYU7_LITER</name>
<dbReference type="PANTHER" id="PTHR42648">
    <property type="entry name" value="TRANSPOSASE, PUTATIVE-RELATED"/>
    <property type="match status" value="1"/>
</dbReference>
<feature type="compositionally biased region" description="Polar residues" evidence="1">
    <location>
        <begin position="206"/>
        <end position="229"/>
    </location>
</feature>
<dbReference type="GO" id="GO:0015074">
    <property type="term" value="P:DNA integration"/>
    <property type="evidence" value="ECO:0007669"/>
    <property type="project" value="InterPro"/>
</dbReference>
<dbReference type="InterPro" id="IPR036397">
    <property type="entry name" value="RNaseH_sf"/>
</dbReference>
<gene>
    <name evidence="3" type="ORF">LIER_32835</name>
</gene>
<reference evidence="3 4" key="1">
    <citation type="submission" date="2024-01" db="EMBL/GenBank/DDBJ databases">
        <title>The complete chloroplast genome sequence of Lithospermum erythrorhizon: insights into the phylogenetic relationship among Boraginaceae species and the maternal lineages of purple gromwells.</title>
        <authorList>
            <person name="Okada T."/>
            <person name="Watanabe K."/>
        </authorList>
    </citation>
    <scope>NUCLEOTIDE SEQUENCE [LARGE SCALE GENOMIC DNA]</scope>
</reference>
<sequence length="229" mass="26057">MNDRTEVFSLFTRFMAIVERQFDGRVKTVRSDNGTEFFCLKQYFADRGIIFQTSCVGTPQQNGRVERKHRHILNVARALKFQANLPTEFWGDCVLTSGYLINRTLSQVLRFKTPYEYLFGTPPTLTELRVFGSLCYVHNLQAKSDKFSSRSRKCVFLGYPFGKKGWKVFDVGIPVSDDDADLFASTPPISTYNRRPPLEPEPTPGQNPQIQPESRSGQNPLIPNESTTG</sequence>
<evidence type="ECO:0000313" key="3">
    <source>
        <dbReference type="EMBL" id="GAA0185547.1"/>
    </source>
</evidence>